<feature type="transmembrane region" description="Helical" evidence="1">
    <location>
        <begin position="399"/>
        <end position="417"/>
    </location>
</feature>
<accession>A0ABM9YVS3</accession>
<name>A0ABM9YVS3_VIBOR</name>
<evidence type="ECO:0008006" key="4">
    <source>
        <dbReference type="Google" id="ProtNLM"/>
    </source>
</evidence>
<dbReference type="Proteomes" id="UP000003515">
    <property type="component" value="Unassembled WGS sequence"/>
</dbReference>
<feature type="transmembrane region" description="Helical" evidence="1">
    <location>
        <begin position="259"/>
        <end position="283"/>
    </location>
</feature>
<feature type="transmembrane region" description="Helical" evidence="1">
    <location>
        <begin position="424"/>
        <end position="443"/>
    </location>
</feature>
<feature type="transmembrane region" description="Helical" evidence="1">
    <location>
        <begin position="350"/>
        <end position="370"/>
    </location>
</feature>
<proteinExistence type="predicted"/>
<dbReference type="RefSeq" id="WP_004413005.1">
    <property type="nucleotide sequence ID" value="NZ_ACZV01000005.1"/>
</dbReference>
<feature type="transmembrane region" description="Helical" evidence="1">
    <location>
        <begin position="377"/>
        <end position="393"/>
    </location>
</feature>
<feature type="transmembrane region" description="Helical" evidence="1">
    <location>
        <begin position="138"/>
        <end position="154"/>
    </location>
</feature>
<evidence type="ECO:0000256" key="1">
    <source>
        <dbReference type="SAM" id="Phobius"/>
    </source>
</evidence>
<keyword evidence="1" id="KW-1133">Transmembrane helix</keyword>
<evidence type="ECO:0000313" key="3">
    <source>
        <dbReference type="Proteomes" id="UP000003515"/>
    </source>
</evidence>
<gene>
    <name evidence="2" type="ORF">VIA_002102</name>
</gene>
<feature type="transmembrane region" description="Helical" evidence="1">
    <location>
        <begin position="105"/>
        <end position="126"/>
    </location>
</feature>
<organism evidence="2 3">
    <name type="scientific">Vibrio orientalis CIP 102891 = ATCC 33934</name>
    <dbReference type="NCBI Taxonomy" id="675816"/>
    <lineage>
        <taxon>Bacteria</taxon>
        <taxon>Pseudomonadati</taxon>
        <taxon>Pseudomonadota</taxon>
        <taxon>Gammaproteobacteria</taxon>
        <taxon>Vibrionales</taxon>
        <taxon>Vibrionaceae</taxon>
        <taxon>Vibrio</taxon>
        <taxon>Vibrio oreintalis group</taxon>
    </lineage>
</organism>
<keyword evidence="1" id="KW-0472">Membrane</keyword>
<comment type="caution">
    <text evidence="2">The sequence shown here is derived from an EMBL/GenBank/DDBJ whole genome shotgun (WGS) entry which is preliminary data.</text>
</comment>
<keyword evidence="3" id="KW-1185">Reference proteome</keyword>
<dbReference type="EMBL" id="ACZV01000005">
    <property type="protein sequence ID" value="EEX91460.1"/>
    <property type="molecule type" value="Genomic_DNA"/>
</dbReference>
<feature type="transmembrane region" description="Helical" evidence="1">
    <location>
        <begin position="205"/>
        <end position="222"/>
    </location>
</feature>
<sequence>MKGQKSNSVFFVWVSALLLAFTFSAMQAFIHWETLNILELSDNDDYMRYYQFKSWIENGNWYLKPIEAFNPDAGLIMHWSRVPDIPLAFFYLITDSYFSSSVANALTITFVPALYLVGIVAAIGCITRKLSGDDASKLAMVMVLLSPVVSKFHPGAIDHHNIQLCLLAWVIALVPFEREDRRQYAKAAIQGGLIALSFWVGMENLPIIAIIMIIMVFQGYFSRLHTLKYAGITCLSSTALVSIFILLNRPLNEYFEVHYDAISIVYLCVLASGAAYCFASLRLFTRCNYRKSNKVIRLIALSTVFLPVLFTFPYLIKGVFHNYPELLKLYWLNHVTEAKPMLDYIREFSFFSEKNFVIFMIPALIAPFFLKNDSKVITLYFALLLSLIMPLFWQSRMIFASFLFSIPIQSAFCVYLMNRFPNQFLRIVFMVAFMPWFMALLFFKGLPLSGENQSENKKKVAMLSKVELLSDMKIKNAVILAPIPYGAPALVLTQNKIISAPYHRNIDGNTFVIEVLSSNDMSYVKSQLMSKSVDFVMFGEDGASLAISNNSAADGFINRLKRENAPEWMNLVNTSEHGIRLYKVDKESL</sequence>
<feature type="transmembrane region" description="Helical" evidence="1">
    <location>
        <begin position="9"/>
        <end position="30"/>
    </location>
</feature>
<reference evidence="2 3" key="1">
    <citation type="submission" date="2009-10" db="EMBL/GenBank/DDBJ databases">
        <authorList>
            <consortium name="Los Alamos National Laboratory (LANL)"/>
            <consortium name="National Microbial Pathogen Data Resource (NMPDR)"/>
            <person name="Munk A.C."/>
            <person name="Chertkov O."/>
            <person name="Tapia R."/>
            <person name="Green L."/>
            <person name="Rogers Y."/>
            <person name="Detter J.C."/>
            <person name="Bruce D."/>
            <person name="Brettin T.S."/>
            <person name="Colwell R.R."/>
            <person name="Huq A."/>
            <person name="Grim C.J."/>
            <person name="Hasan N.A."/>
            <person name="Bartels D."/>
            <person name="Vonstein V."/>
        </authorList>
    </citation>
    <scope>NUCLEOTIDE SEQUENCE [LARGE SCALE GENOMIC DNA]</scope>
    <source>
        <strain evidence="2 3">CIP 102891</strain>
    </source>
</reference>
<feature type="transmembrane region" description="Helical" evidence="1">
    <location>
        <begin position="229"/>
        <end position="247"/>
    </location>
</feature>
<feature type="transmembrane region" description="Helical" evidence="1">
    <location>
        <begin position="295"/>
        <end position="316"/>
    </location>
</feature>
<keyword evidence="1" id="KW-0812">Transmembrane</keyword>
<protein>
    <recommendedName>
        <fullName evidence="4">Glycosyltransferase RgtA/B/C/D-like domain-containing protein</fullName>
    </recommendedName>
</protein>
<evidence type="ECO:0000313" key="2">
    <source>
        <dbReference type="EMBL" id="EEX91460.1"/>
    </source>
</evidence>